<proteinExistence type="predicted"/>
<dbReference type="GO" id="GO:0000155">
    <property type="term" value="F:phosphorelay sensor kinase activity"/>
    <property type="evidence" value="ECO:0007669"/>
    <property type="project" value="InterPro"/>
</dbReference>
<feature type="transmembrane region" description="Helical" evidence="9">
    <location>
        <begin position="377"/>
        <end position="397"/>
    </location>
</feature>
<dbReference type="AlphaFoldDB" id="A0A5M9HDY7"/>
<feature type="repeat" description="TPR" evidence="7">
    <location>
        <begin position="227"/>
        <end position="260"/>
    </location>
</feature>
<feature type="domain" description="Histidine kinase" evidence="10">
    <location>
        <begin position="444"/>
        <end position="661"/>
    </location>
</feature>
<keyword evidence="12" id="KW-1185">Reference proteome</keyword>
<gene>
    <name evidence="11" type="ORF">F1649_04690</name>
</gene>
<dbReference type="PANTHER" id="PTHR43711:SF1">
    <property type="entry name" value="HISTIDINE KINASE 1"/>
    <property type="match status" value="1"/>
</dbReference>
<evidence type="ECO:0000256" key="8">
    <source>
        <dbReference type="SAM" id="Coils"/>
    </source>
</evidence>
<dbReference type="InterPro" id="IPR004358">
    <property type="entry name" value="Sig_transdc_His_kin-like_C"/>
</dbReference>
<evidence type="ECO:0000256" key="9">
    <source>
        <dbReference type="SAM" id="Phobius"/>
    </source>
</evidence>
<evidence type="ECO:0000256" key="3">
    <source>
        <dbReference type="ARBA" id="ARBA00022553"/>
    </source>
</evidence>
<feature type="coiled-coil region" evidence="8">
    <location>
        <begin position="339"/>
        <end position="371"/>
    </location>
</feature>
<dbReference type="OrthoDB" id="9810447at2"/>
<dbReference type="PANTHER" id="PTHR43711">
    <property type="entry name" value="TWO-COMPONENT HISTIDINE KINASE"/>
    <property type="match status" value="1"/>
</dbReference>
<evidence type="ECO:0000256" key="4">
    <source>
        <dbReference type="ARBA" id="ARBA00022679"/>
    </source>
</evidence>
<dbReference type="PROSITE" id="PS50109">
    <property type="entry name" value="HIS_KIN"/>
    <property type="match status" value="1"/>
</dbReference>
<dbReference type="PROSITE" id="PS50293">
    <property type="entry name" value="TPR_REGION"/>
    <property type="match status" value="1"/>
</dbReference>
<comment type="caution">
    <text evidence="11">The sequence shown here is derived from an EMBL/GenBank/DDBJ whole genome shotgun (WGS) entry which is preliminary data.</text>
</comment>
<dbReference type="SMART" id="SM00028">
    <property type="entry name" value="TPR"/>
    <property type="match status" value="5"/>
</dbReference>
<evidence type="ECO:0000256" key="2">
    <source>
        <dbReference type="ARBA" id="ARBA00012438"/>
    </source>
</evidence>
<feature type="repeat" description="TPR" evidence="7">
    <location>
        <begin position="147"/>
        <end position="180"/>
    </location>
</feature>
<evidence type="ECO:0000256" key="5">
    <source>
        <dbReference type="ARBA" id="ARBA00022777"/>
    </source>
</evidence>
<keyword evidence="4" id="KW-0808">Transferase</keyword>
<dbReference type="InterPro" id="IPR003594">
    <property type="entry name" value="HATPase_dom"/>
</dbReference>
<dbReference type="InterPro" id="IPR050736">
    <property type="entry name" value="Sensor_HK_Regulatory"/>
</dbReference>
<keyword evidence="7" id="KW-0802">TPR repeat</keyword>
<comment type="catalytic activity">
    <reaction evidence="1">
        <text>ATP + protein L-histidine = ADP + protein N-phospho-L-histidine.</text>
        <dbReference type="EC" id="2.7.13.3"/>
    </reaction>
</comment>
<dbReference type="Proteomes" id="UP000322918">
    <property type="component" value="Unassembled WGS sequence"/>
</dbReference>
<dbReference type="SUPFAM" id="SSF47384">
    <property type="entry name" value="Homodimeric domain of signal transducing histidine kinase"/>
    <property type="match status" value="1"/>
</dbReference>
<protein>
    <recommendedName>
        <fullName evidence="2">histidine kinase</fullName>
        <ecNumber evidence="2">2.7.13.3</ecNumber>
    </recommendedName>
</protein>
<dbReference type="PRINTS" id="PR00344">
    <property type="entry name" value="BCTRLSENSOR"/>
</dbReference>
<sequence length="673" mass="76826">MLLNIYFYRKLSGAILMSLSGKLRRIFCILLPLSFLCSYGYSQTMASLLKKWDKARADKDYRQKSGNIPLVLKIADHYRYTYPDSSLMYARVALDLSKAQNSVESEKKALNSIAKVYYIKGEYNLSMEASSRVLLLSAGENSNIIVADAINNMGLVLLGQTKYHDAIPEFRKAAQLNQRFKNRSSLAANYINLGICFDETSKPDSALFYLRKAVGFALETSNANMRDMAFNRIGHTYFNAGNYTEAIDYYEEVIKITKNNWERSFANIGLAKVYYQQEQYKAAIRHATTGLYMANKMNVKWDASEASKVLSEAYAKTGDFRNAYYFSRLNKRYDDSLMSEAKEKEINYLNLKRKMAENQQLVRDNKLKNQEIKLNELIFILIGVAALFIVVFIAYIIRSNRKQKLLNLRLNKKNKDIELQKDKIEQQNKELSRLNYTKDQLFYILSHDLRAPLASVQQASELLCDECFSPGEQKIIVEGFYREITSVYNMLNNMLYWAASQQKGIKANRSLIDLSAISHELLDVYEIVARNKGISLINEQKLPVWVNADPDQVKVIIQNLVGNAIKFTNTGGLVRLFFDEDELYYKLHVKDTGVGITEEKIERLFTAVGKSISTYGTNSETGTGLGLVLVKEFTGANGGNLEVRSSHGEGSEFIVSFQKKLDYVLNEDYDHDE</sequence>
<evidence type="ECO:0000256" key="1">
    <source>
        <dbReference type="ARBA" id="ARBA00000085"/>
    </source>
</evidence>
<feature type="coiled-coil region" evidence="8">
    <location>
        <begin position="407"/>
        <end position="437"/>
    </location>
</feature>
<dbReference type="EC" id="2.7.13.3" evidence="2"/>
<dbReference type="InterPro" id="IPR036097">
    <property type="entry name" value="HisK_dim/P_sf"/>
</dbReference>
<dbReference type="Gene3D" id="1.10.287.130">
    <property type="match status" value="1"/>
</dbReference>
<evidence type="ECO:0000256" key="6">
    <source>
        <dbReference type="ARBA" id="ARBA00023012"/>
    </source>
</evidence>
<keyword evidence="9" id="KW-1133">Transmembrane helix</keyword>
<dbReference type="InterPro" id="IPR036890">
    <property type="entry name" value="HATPase_C_sf"/>
</dbReference>
<keyword evidence="6" id="KW-0902">Two-component regulatory system</keyword>
<dbReference type="InterPro" id="IPR011990">
    <property type="entry name" value="TPR-like_helical_dom_sf"/>
</dbReference>
<keyword evidence="8" id="KW-0175">Coiled coil</keyword>
<evidence type="ECO:0000259" key="10">
    <source>
        <dbReference type="PROSITE" id="PS50109"/>
    </source>
</evidence>
<dbReference type="InterPro" id="IPR005467">
    <property type="entry name" value="His_kinase_dom"/>
</dbReference>
<dbReference type="CDD" id="cd00082">
    <property type="entry name" value="HisKA"/>
    <property type="match status" value="1"/>
</dbReference>
<keyword evidence="9" id="KW-0812">Transmembrane</keyword>
<evidence type="ECO:0000313" key="12">
    <source>
        <dbReference type="Proteomes" id="UP000322918"/>
    </source>
</evidence>
<evidence type="ECO:0000313" key="11">
    <source>
        <dbReference type="EMBL" id="KAA8484943.1"/>
    </source>
</evidence>
<keyword evidence="3" id="KW-0597">Phosphoprotein</keyword>
<dbReference type="PROSITE" id="PS50005">
    <property type="entry name" value="TPR"/>
    <property type="match status" value="2"/>
</dbReference>
<dbReference type="Pfam" id="PF02518">
    <property type="entry name" value="HATPase_c"/>
    <property type="match status" value="1"/>
</dbReference>
<dbReference type="SUPFAM" id="SSF55874">
    <property type="entry name" value="ATPase domain of HSP90 chaperone/DNA topoisomerase II/histidine kinase"/>
    <property type="match status" value="1"/>
</dbReference>
<dbReference type="InterPro" id="IPR003661">
    <property type="entry name" value="HisK_dim/P_dom"/>
</dbReference>
<dbReference type="Pfam" id="PF00512">
    <property type="entry name" value="HisKA"/>
    <property type="match status" value="1"/>
</dbReference>
<dbReference type="SUPFAM" id="SSF48452">
    <property type="entry name" value="TPR-like"/>
    <property type="match status" value="2"/>
</dbReference>
<accession>A0A5M9HDY7</accession>
<evidence type="ECO:0000256" key="7">
    <source>
        <dbReference type="PROSITE-ProRule" id="PRU00339"/>
    </source>
</evidence>
<dbReference type="EMBL" id="VWNE01000006">
    <property type="protein sequence ID" value="KAA8484943.1"/>
    <property type="molecule type" value="Genomic_DNA"/>
</dbReference>
<keyword evidence="5" id="KW-0418">Kinase</keyword>
<organism evidence="11 12">
    <name type="scientific">Arcticibacter tournemirensis</name>
    <dbReference type="NCBI Taxonomy" id="699437"/>
    <lineage>
        <taxon>Bacteria</taxon>
        <taxon>Pseudomonadati</taxon>
        <taxon>Bacteroidota</taxon>
        <taxon>Sphingobacteriia</taxon>
        <taxon>Sphingobacteriales</taxon>
        <taxon>Sphingobacteriaceae</taxon>
        <taxon>Arcticibacter</taxon>
    </lineage>
</organism>
<dbReference type="InterPro" id="IPR019734">
    <property type="entry name" value="TPR_rpt"/>
</dbReference>
<name>A0A5M9HDY7_9SPHI</name>
<dbReference type="Gene3D" id="3.30.565.10">
    <property type="entry name" value="Histidine kinase-like ATPase, C-terminal domain"/>
    <property type="match status" value="1"/>
</dbReference>
<dbReference type="Pfam" id="PF13424">
    <property type="entry name" value="TPR_12"/>
    <property type="match status" value="2"/>
</dbReference>
<dbReference type="SMART" id="SM00387">
    <property type="entry name" value="HATPase_c"/>
    <property type="match status" value="1"/>
</dbReference>
<reference evidence="11 12" key="1">
    <citation type="submission" date="2019-09" db="EMBL/GenBank/DDBJ databases">
        <title>Pararcticibacter amylolyticus gen. nov., sp. nov., isolated from a rottenly hemp rope, and reclassification of Pedobacter tournemirensis as Pararcticibacter tournemirensis comb. nov.</title>
        <authorList>
            <person name="Cai Y."/>
        </authorList>
    </citation>
    <scope>NUCLEOTIDE SEQUENCE [LARGE SCALE GENOMIC DNA]</scope>
    <source>
        <strain evidence="11 12">TF5-37.2-LB10</strain>
    </source>
</reference>
<dbReference type="Gene3D" id="1.25.40.10">
    <property type="entry name" value="Tetratricopeptide repeat domain"/>
    <property type="match status" value="2"/>
</dbReference>
<dbReference type="SMART" id="SM00388">
    <property type="entry name" value="HisKA"/>
    <property type="match status" value="1"/>
</dbReference>
<keyword evidence="9" id="KW-0472">Membrane</keyword>